<dbReference type="Proteomes" id="UP000239388">
    <property type="component" value="Unassembled WGS sequence"/>
</dbReference>
<organism evidence="1 2">
    <name type="scientific">Blastopirellula marina</name>
    <dbReference type="NCBI Taxonomy" id="124"/>
    <lineage>
        <taxon>Bacteria</taxon>
        <taxon>Pseudomonadati</taxon>
        <taxon>Planctomycetota</taxon>
        <taxon>Planctomycetia</taxon>
        <taxon>Pirellulales</taxon>
        <taxon>Pirellulaceae</taxon>
        <taxon>Blastopirellula</taxon>
    </lineage>
</organism>
<dbReference type="EMBL" id="PUIB01000011">
    <property type="protein sequence ID" value="PQO37969.1"/>
    <property type="molecule type" value="Genomic_DNA"/>
</dbReference>
<dbReference type="Pfam" id="PF08819">
    <property type="entry name" value="DUF1802"/>
    <property type="match status" value="1"/>
</dbReference>
<gene>
    <name evidence="1" type="ORF">C5Y98_07705</name>
</gene>
<dbReference type="AlphaFoldDB" id="A0A2S8G0J6"/>
<name>A0A2S8G0J6_9BACT</name>
<protein>
    <recommendedName>
        <fullName evidence="3">DUF1802 domain-containing protein</fullName>
    </recommendedName>
</protein>
<sequence length="204" mass="22417">MSLCFWSQSGRENNSMTLQLALKEWNVVCAAIGQGQQIVLARKGGISEPEGEFELPKHRFWLYPTFFHEASAKLNPRGMELLKAHPEFTQPAPASSVLLNLVCEVAAAVYLQDERQLAALAAEQILNDEALSMRFSYRQPGLHALVIRAYAASSPATLTPTAAMAGCKSWVELEVPLETGSLSPILADDEFETRKNLLLSSLTL</sequence>
<accession>A0A2S8G0J6</accession>
<reference evidence="1 2" key="1">
    <citation type="submission" date="2018-02" db="EMBL/GenBank/DDBJ databases">
        <title>Comparative genomes isolates from brazilian mangrove.</title>
        <authorList>
            <person name="Araujo J.E."/>
            <person name="Taketani R.G."/>
            <person name="Silva M.C.P."/>
            <person name="Loureco M.V."/>
            <person name="Andreote F.D."/>
        </authorList>
    </citation>
    <scope>NUCLEOTIDE SEQUENCE [LARGE SCALE GENOMIC DNA]</scope>
    <source>
        <strain evidence="1 2">NAP PRIS-MGV</strain>
    </source>
</reference>
<evidence type="ECO:0008006" key="3">
    <source>
        <dbReference type="Google" id="ProtNLM"/>
    </source>
</evidence>
<dbReference type="InterPro" id="IPR014923">
    <property type="entry name" value="DUF1802"/>
</dbReference>
<proteinExistence type="predicted"/>
<evidence type="ECO:0000313" key="2">
    <source>
        <dbReference type="Proteomes" id="UP000239388"/>
    </source>
</evidence>
<evidence type="ECO:0000313" key="1">
    <source>
        <dbReference type="EMBL" id="PQO37969.1"/>
    </source>
</evidence>
<comment type="caution">
    <text evidence="1">The sequence shown here is derived from an EMBL/GenBank/DDBJ whole genome shotgun (WGS) entry which is preliminary data.</text>
</comment>